<dbReference type="RefSeq" id="WP_013391980.1">
    <property type="nucleotide sequence ID" value="NC_014640.1"/>
</dbReference>
<evidence type="ECO:0008006" key="5">
    <source>
        <dbReference type="Google" id="ProtNLM"/>
    </source>
</evidence>
<protein>
    <recommendedName>
        <fullName evidence="5">Lipoprotein</fullName>
    </recommendedName>
</protein>
<name>E3HNB5_ACHXA</name>
<evidence type="ECO:0000313" key="3">
    <source>
        <dbReference type="EMBL" id="ADP14632.1"/>
    </source>
</evidence>
<proteinExistence type="predicted"/>
<dbReference type="PATRIC" id="fig|762376.5.peg.1290"/>
<evidence type="ECO:0000313" key="4">
    <source>
        <dbReference type="Proteomes" id="UP000006876"/>
    </source>
</evidence>
<feature type="chain" id="PRO_5003171222" description="Lipoprotein" evidence="2">
    <location>
        <begin position="26"/>
        <end position="88"/>
    </location>
</feature>
<dbReference type="AlphaFoldDB" id="E3HNB5"/>
<feature type="region of interest" description="Disordered" evidence="1">
    <location>
        <begin position="22"/>
        <end position="43"/>
    </location>
</feature>
<gene>
    <name evidence="3" type="ordered locus">AXYL_01294</name>
</gene>
<dbReference type="KEGG" id="axy:AXYL_01294"/>
<evidence type="ECO:0000256" key="1">
    <source>
        <dbReference type="SAM" id="MobiDB-lite"/>
    </source>
</evidence>
<feature type="signal peptide" evidence="2">
    <location>
        <begin position="1"/>
        <end position="25"/>
    </location>
</feature>
<sequence length="88" mass="9533">MSIQMLSRWGVAIFAAALMAGCSSSGPKTSDQGSKSYSSTARAEGECAKRSKCIYKGAYESGERNYAEAEAKRLNIAELERLRRAFGN</sequence>
<organism evidence="3 4">
    <name type="scientific">Achromobacter xylosoxidans (strain A8)</name>
    <dbReference type="NCBI Taxonomy" id="762376"/>
    <lineage>
        <taxon>Bacteria</taxon>
        <taxon>Pseudomonadati</taxon>
        <taxon>Pseudomonadota</taxon>
        <taxon>Betaproteobacteria</taxon>
        <taxon>Burkholderiales</taxon>
        <taxon>Alcaligenaceae</taxon>
        <taxon>Achromobacter</taxon>
    </lineage>
</organism>
<feature type="compositionally biased region" description="Polar residues" evidence="1">
    <location>
        <begin position="22"/>
        <end position="41"/>
    </location>
</feature>
<keyword evidence="2" id="KW-0732">Signal</keyword>
<dbReference type="Proteomes" id="UP000006876">
    <property type="component" value="Chromosome"/>
</dbReference>
<evidence type="ECO:0000256" key="2">
    <source>
        <dbReference type="SAM" id="SignalP"/>
    </source>
</evidence>
<reference evidence="3 4" key="1">
    <citation type="journal article" date="2011" name="J. Bacteriol.">
        <title>Complete genome sequence of the haloaromatic acid-degrading bacterium Achromobacter xylosoxidans A8.</title>
        <authorList>
            <person name="Strnad H."/>
            <person name="Ridl J."/>
            <person name="Paces J."/>
            <person name="Kolar M."/>
            <person name="Vlcek C."/>
            <person name="Paces V."/>
        </authorList>
    </citation>
    <scope>NUCLEOTIDE SEQUENCE [LARGE SCALE GENOMIC DNA]</scope>
    <source>
        <strain evidence="3 4">A8</strain>
    </source>
</reference>
<accession>E3HNB5</accession>
<dbReference type="EMBL" id="CP002287">
    <property type="protein sequence ID" value="ADP14632.1"/>
    <property type="molecule type" value="Genomic_DNA"/>
</dbReference>
<dbReference type="HOGENOM" id="CLU_189658_0_0_4"/>
<dbReference type="STRING" id="762376.AXYL_01294"/>
<dbReference type="OrthoDB" id="8665323at2"/>